<evidence type="ECO:0000313" key="3">
    <source>
        <dbReference type="EMBL" id="AEB14742.1"/>
    </source>
</evidence>
<sequence length="713" mass="80119">MKQKHKLWTRAIIIALSSILITLIFHFSKAFNAFENKSYDLRMTNAAKYKQPCEEICLIIVDQKSIDWAKEKYNWSWPWPREAYGRMVDFISAGNPKAITFDILYTEPSIYGEEDDIALGAAEAKSKKVIQTFFYSAEDYGKTLMPVKPINDNAALLGNITSAKDSDDIIRRTRLFDTFNDTEYPTLGLAPLFLNEEAPDFSSIPVVDNNTALLRFTKSIDDYFPYSAKDILESHDLWLQGKEGVLSPEDFNDLYIFCAYYAPGLFDICSTPVSQVYPGVGIHITTLDNYLTESFIKKVPFCISLLWLIALAFFASLFAVISEKISPRFSAIFISAGIFAGIAVSIFVPVILFNNGFWLLMIAPLFAFLISEMASVVVSLSVEGKQKRFIRSAFSQCLSKDVVNQIINDSSSFTLGGKEFEMSAIFTDIQKFSSFSELLTAKELGCLLNFYLTKMSDIIIDEKGTVDKYEGDAIVALVGAPVAMPDHAVHACAAAIKMKKAEQVMNQDIIRYSQNPKPSWMEEALYSAFKTLVANSKTIFTRIGINSGEMIAGYFGSEKKKNYTMMGNNVNLASRLEGVNKQYHTNGILISQSTKELIGDRFVVRSLDRVRVVNINTPIGLYELIEEKSLASPELLDYMQNWESAMAKFSNKNYTKAKELLSSLAKKNSNDNVAKYYIHLLDDYFLKGTFPKEADGEGVEFNPDDGVFKLLQK</sequence>
<dbReference type="GeneID" id="302999870"/>
<dbReference type="eggNOG" id="COG4252">
    <property type="taxonomic scope" value="Bacteria"/>
</dbReference>
<proteinExistence type="predicted"/>
<accession>F2NW15</accession>
<name>F2NW15_TRES6</name>
<dbReference type="SMART" id="SM01080">
    <property type="entry name" value="CHASE2"/>
    <property type="match status" value="1"/>
</dbReference>
<dbReference type="OrthoDB" id="9806704at2"/>
<feature type="transmembrane region" description="Helical" evidence="1">
    <location>
        <begin position="358"/>
        <end position="382"/>
    </location>
</feature>
<dbReference type="Proteomes" id="UP000006852">
    <property type="component" value="Chromosome"/>
</dbReference>
<dbReference type="RefSeq" id="WP_013702023.1">
    <property type="nucleotide sequence ID" value="NC_015385.1"/>
</dbReference>
<evidence type="ECO:0000313" key="4">
    <source>
        <dbReference type="Proteomes" id="UP000006852"/>
    </source>
</evidence>
<protein>
    <submittedName>
        <fullName evidence="3">Adenylate/guanylate cyclase with Chase sensor</fullName>
    </submittedName>
</protein>
<dbReference type="PROSITE" id="PS50125">
    <property type="entry name" value="GUANYLATE_CYCLASE_2"/>
    <property type="match status" value="1"/>
</dbReference>
<dbReference type="InterPro" id="IPR007890">
    <property type="entry name" value="CHASE2"/>
</dbReference>
<organism evidence="3 4">
    <name type="scientific">Treponema succinifaciens (strain ATCC 33096 / DSM 2489 / 6091)</name>
    <dbReference type="NCBI Taxonomy" id="869209"/>
    <lineage>
        <taxon>Bacteria</taxon>
        <taxon>Pseudomonadati</taxon>
        <taxon>Spirochaetota</taxon>
        <taxon>Spirochaetia</taxon>
        <taxon>Spirochaetales</taxon>
        <taxon>Treponemataceae</taxon>
        <taxon>Treponema</taxon>
    </lineage>
</organism>
<feature type="transmembrane region" description="Helical" evidence="1">
    <location>
        <begin position="329"/>
        <end position="352"/>
    </location>
</feature>
<dbReference type="GO" id="GO:0004016">
    <property type="term" value="F:adenylate cyclase activity"/>
    <property type="evidence" value="ECO:0007669"/>
    <property type="project" value="UniProtKB-ARBA"/>
</dbReference>
<dbReference type="STRING" id="869209.Tresu_1852"/>
<dbReference type="SUPFAM" id="SSF55073">
    <property type="entry name" value="Nucleotide cyclase"/>
    <property type="match status" value="1"/>
</dbReference>
<dbReference type="PANTHER" id="PTHR43081:SF1">
    <property type="entry name" value="ADENYLATE CYCLASE, TERMINAL-DIFFERENTIATION SPECIFIC"/>
    <property type="match status" value="1"/>
</dbReference>
<feature type="domain" description="Guanylate cyclase" evidence="2">
    <location>
        <begin position="423"/>
        <end position="577"/>
    </location>
</feature>
<evidence type="ECO:0000259" key="2">
    <source>
        <dbReference type="PROSITE" id="PS50125"/>
    </source>
</evidence>
<dbReference type="InterPro" id="IPR001054">
    <property type="entry name" value="A/G_cyclase"/>
</dbReference>
<dbReference type="eggNOG" id="COG2114">
    <property type="taxonomic scope" value="Bacteria"/>
</dbReference>
<dbReference type="GO" id="GO:0035556">
    <property type="term" value="P:intracellular signal transduction"/>
    <property type="evidence" value="ECO:0007669"/>
    <property type="project" value="InterPro"/>
</dbReference>
<dbReference type="PANTHER" id="PTHR43081">
    <property type="entry name" value="ADENYLATE CYCLASE, TERMINAL-DIFFERENTIATION SPECIFIC-RELATED"/>
    <property type="match status" value="1"/>
</dbReference>
<dbReference type="EMBL" id="CP002631">
    <property type="protein sequence ID" value="AEB14742.1"/>
    <property type="molecule type" value="Genomic_DNA"/>
</dbReference>
<dbReference type="Pfam" id="PF05226">
    <property type="entry name" value="CHASE2"/>
    <property type="match status" value="1"/>
</dbReference>
<dbReference type="HOGENOM" id="CLU_000445_85_1_12"/>
<reference evidence="4" key="2">
    <citation type="submission" date="2011-04" db="EMBL/GenBank/DDBJ databases">
        <title>The complete genome of chromosome of Treponema succinifaciens DSM 2489.</title>
        <authorList>
            <person name="Lucas S."/>
            <person name="Copeland A."/>
            <person name="Lapidus A."/>
            <person name="Bruce D."/>
            <person name="Goodwin L."/>
            <person name="Pitluck S."/>
            <person name="Peters L."/>
            <person name="Kyrpides N."/>
            <person name="Mavromatis K."/>
            <person name="Ivanova N."/>
            <person name="Ovchinnikova G."/>
            <person name="Teshima H."/>
            <person name="Detter J.C."/>
            <person name="Tapia R."/>
            <person name="Han C."/>
            <person name="Land M."/>
            <person name="Hauser L."/>
            <person name="Markowitz V."/>
            <person name="Cheng J.-F."/>
            <person name="Hugenholtz P."/>
            <person name="Woyke T."/>
            <person name="Wu D."/>
            <person name="Gronow S."/>
            <person name="Wellnitz S."/>
            <person name="Brambilla E."/>
            <person name="Klenk H.-P."/>
            <person name="Eisen J.A."/>
        </authorList>
    </citation>
    <scope>NUCLEOTIDE SEQUENCE [LARGE SCALE GENOMIC DNA]</scope>
    <source>
        <strain evidence="4">ATCC 33096 / DSM 2489 / 6091</strain>
    </source>
</reference>
<dbReference type="InterPro" id="IPR029787">
    <property type="entry name" value="Nucleotide_cyclase"/>
</dbReference>
<dbReference type="Pfam" id="PF00211">
    <property type="entry name" value="Guanylate_cyc"/>
    <property type="match status" value="1"/>
</dbReference>
<dbReference type="KEGG" id="tsu:Tresu_1852"/>
<dbReference type="InterPro" id="IPR050697">
    <property type="entry name" value="Adenylyl/Guanylyl_Cyclase_3/4"/>
</dbReference>
<reference evidence="3 4" key="1">
    <citation type="journal article" date="2011" name="Stand. Genomic Sci.">
        <title>Complete genome sequence of Treponema succinifaciens type strain (6091).</title>
        <authorList>
            <person name="Han C."/>
            <person name="Gronow S."/>
            <person name="Teshima H."/>
            <person name="Lapidus A."/>
            <person name="Nolan M."/>
            <person name="Lucas S."/>
            <person name="Hammon N."/>
            <person name="Deshpande S."/>
            <person name="Cheng J.F."/>
            <person name="Zeytun A."/>
            <person name="Tapia R."/>
            <person name="Goodwin L."/>
            <person name="Pitluck S."/>
            <person name="Liolios K."/>
            <person name="Pagani I."/>
            <person name="Ivanova N."/>
            <person name="Mavromatis K."/>
            <person name="Mikhailova N."/>
            <person name="Huntemann M."/>
            <person name="Pati A."/>
            <person name="Chen A."/>
            <person name="Palaniappan K."/>
            <person name="Land M."/>
            <person name="Hauser L."/>
            <person name="Brambilla E.M."/>
            <person name="Rohde M."/>
            <person name="Goker M."/>
            <person name="Woyke T."/>
            <person name="Bristow J."/>
            <person name="Eisen J.A."/>
            <person name="Markowitz V."/>
            <person name="Hugenholtz P."/>
            <person name="Kyrpides N.C."/>
            <person name="Klenk H.P."/>
            <person name="Detter J.C."/>
        </authorList>
    </citation>
    <scope>NUCLEOTIDE SEQUENCE [LARGE SCALE GENOMIC DNA]</scope>
    <source>
        <strain evidence="4">ATCC 33096 / DSM 2489 / 6091</strain>
    </source>
</reference>
<dbReference type="AlphaFoldDB" id="F2NW15"/>
<dbReference type="SMART" id="SM00044">
    <property type="entry name" value="CYCc"/>
    <property type="match status" value="1"/>
</dbReference>
<dbReference type="Gene3D" id="3.30.70.1230">
    <property type="entry name" value="Nucleotide cyclase"/>
    <property type="match status" value="1"/>
</dbReference>
<gene>
    <name evidence="3" type="ordered locus">Tresu_1852</name>
</gene>
<keyword evidence="1" id="KW-1133">Transmembrane helix</keyword>
<keyword evidence="1" id="KW-0812">Transmembrane</keyword>
<dbReference type="CDD" id="cd07302">
    <property type="entry name" value="CHD"/>
    <property type="match status" value="1"/>
</dbReference>
<evidence type="ECO:0000256" key="1">
    <source>
        <dbReference type="SAM" id="Phobius"/>
    </source>
</evidence>
<feature type="transmembrane region" description="Helical" evidence="1">
    <location>
        <begin position="7"/>
        <end position="27"/>
    </location>
</feature>
<keyword evidence="4" id="KW-1185">Reference proteome</keyword>
<feature type="transmembrane region" description="Helical" evidence="1">
    <location>
        <begin position="304"/>
        <end position="322"/>
    </location>
</feature>
<dbReference type="GO" id="GO:0006171">
    <property type="term" value="P:cAMP biosynthetic process"/>
    <property type="evidence" value="ECO:0007669"/>
    <property type="project" value="TreeGrafter"/>
</dbReference>
<keyword evidence="1" id="KW-0472">Membrane</keyword>